<protein>
    <submittedName>
        <fullName evidence="2">Uncharacterized protein</fullName>
    </submittedName>
</protein>
<dbReference type="Pfam" id="PF05705">
    <property type="entry name" value="DUF829"/>
    <property type="match status" value="1"/>
</dbReference>
<organism evidence="2 3">
    <name type="scientific">Lachnellula arida</name>
    <dbReference type="NCBI Taxonomy" id="1316785"/>
    <lineage>
        <taxon>Eukaryota</taxon>
        <taxon>Fungi</taxon>
        <taxon>Dikarya</taxon>
        <taxon>Ascomycota</taxon>
        <taxon>Pezizomycotina</taxon>
        <taxon>Leotiomycetes</taxon>
        <taxon>Helotiales</taxon>
        <taxon>Lachnaceae</taxon>
        <taxon>Lachnellula</taxon>
    </lineage>
</organism>
<sequence length="672" mass="74670">MSTTYTAILAAAADNARLLKTLSETDYAFSALQQNNSHITTLKKEAVQEEWLLKKRSQTVAKEYREHVEYKSSHLKRLAYQLGGKKEQFEAEACKEEREWLEAVQRELNVKNSLEQIRRNLADAVSTNADLHAAAAIHSSAQAELDALYSSVFDGPTPDVPGEDEKEAEVVAAEGTSNALQLSFTAENKAHAVLLDAHNYLIRAQAKIEDALTAARAAAWDGGNHAAAKSNALRKAHLHVSEVEILMLQARRVQPLIKPIGKMEIPELRFMTDVVFNDFSSNRNVKERIKEAQRMLALAKQNLKRELDAAKDRIAVTEGELNNARRILGKKKEELQQIRAAAFDRVASGENGSFTLASNANFGSTVHMRLLLDNEKRGDAQLFTQKMATTTTTKTPNLEFTKLNSILSLYTNPTSATTPSDPTHPTTIIFCAWMGISPKSRYLNSFYNHYHSLYPSARIISVLSNNSFFSWTSTAARLDLHRPIVSAIETDPNPQSKRNILVHVMSNGGALGFVDTCKLYKEKTGAELKLKGIVFDSAPGQYTFSSAYYGISQNFPKGMLWYPIAAFSWVALALLGRTSLGPCVRIEGSRSALNDFEVVDENAKRVYIYSDSDGVVNWQSVEAHAHDAETKGFGTGNLMLEKWQGSGHIQHMLKDSDRYWSVVTQLWSSCSS</sequence>
<dbReference type="InterPro" id="IPR008547">
    <property type="entry name" value="DUF829_TMEM53"/>
</dbReference>
<reference evidence="2 3" key="1">
    <citation type="submission" date="2018-05" db="EMBL/GenBank/DDBJ databases">
        <title>Whole genome sequencing for identification of molecular markers to develop diagnostic detection tools for the regulated plant pathogen Lachnellula willkommii.</title>
        <authorList>
            <person name="Giroux E."/>
            <person name="Bilodeau G."/>
        </authorList>
    </citation>
    <scope>NUCLEOTIDE SEQUENCE [LARGE SCALE GENOMIC DNA]</scope>
    <source>
        <strain evidence="2 3">CBS 203.66</strain>
    </source>
</reference>
<gene>
    <name evidence="2" type="ORF">LARI1_G003900</name>
</gene>
<dbReference type="PANTHER" id="PTHR21974:SF2">
    <property type="entry name" value="RE15880P"/>
    <property type="match status" value="1"/>
</dbReference>
<dbReference type="EMBL" id="QGMF01000335">
    <property type="protein sequence ID" value="TVY16698.1"/>
    <property type="molecule type" value="Genomic_DNA"/>
</dbReference>
<keyword evidence="1" id="KW-0175">Coiled coil</keyword>
<dbReference type="PANTHER" id="PTHR21974">
    <property type="entry name" value="RE15880P"/>
    <property type="match status" value="1"/>
</dbReference>
<comment type="caution">
    <text evidence="2">The sequence shown here is derived from an EMBL/GenBank/DDBJ whole genome shotgun (WGS) entry which is preliminary data.</text>
</comment>
<dbReference type="AlphaFoldDB" id="A0A8T9B9X9"/>
<dbReference type="Proteomes" id="UP000469559">
    <property type="component" value="Unassembled WGS sequence"/>
</dbReference>
<name>A0A8T9B9X9_9HELO</name>
<feature type="coiled-coil region" evidence="1">
    <location>
        <begin position="282"/>
        <end position="341"/>
    </location>
</feature>
<evidence type="ECO:0000256" key="1">
    <source>
        <dbReference type="SAM" id="Coils"/>
    </source>
</evidence>
<keyword evidence="3" id="KW-1185">Reference proteome</keyword>
<evidence type="ECO:0000313" key="2">
    <source>
        <dbReference type="EMBL" id="TVY16698.1"/>
    </source>
</evidence>
<evidence type="ECO:0000313" key="3">
    <source>
        <dbReference type="Proteomes" id="UP000469559"/>
    </source>
</evidence>
<dbReference type="OrthoDB" id="2562743at2759"/>
<proteinExistence type="predicted"/>
<accession>A0A8T9B9X9</accession>